<dbReference type="EMBL" id="CAKLPY010000001">
    <property type="protein sequence ID" value="CAH0994216.1"/>
    <property type="molecule type" value="Genomic_DNA"/>
</dbReference>
<gene>
    <name evidence="1" type="ORF">EMA8858_00325</name>
</gene>
<dbReference type="Proteomes" id="UP000837932">
    <property type="component" value="Unassembled WGS sequence"/>
</dbReference>
<dbReference type="RefSeq" id="WP_238803967.1">
    <property type="nucleotide sequence ID" value="NZ_CAKLPY010000001.1"/>
</dbReference>
<evidence type="ECO:0000313" key="2">
    <source>
        <dbReference type="Proteomes" id="UP000837932"/>
    </source>
</evidence>
<name>A0ABM9AKE6_9BACT</name>
<proteinExistence type="predicted"/>
<comment type="caution">
    <text evidence="1">The sequence shown here is derived from an EMBL/GenBank/DDBJ whole genome shotgun (WGS) entry which is preliminary data.</text>
</comment>
<protein>
    <submittedName>
        <fullName evidence="1">Uncharacterized protein</fullName>
    </submittedName>
</protein>
<accession>A0ABM9AKE6</accession>
<organism evidence="1 2">
    <name type="scientific">Emticicia aquatica</name>
    <dbReference type="NCBI Taxonomy" id="1681835"/>
    <lineage>
        <taxon>Bacteria</taxon>
        <taxon>Pseudomonadati</taxon>
        <taxon>Bacteroidota</taxon>
        <taxon>Cytophagia</taxon>
        <taxon>Cytophagales</taxon>
        <taxon>Leadbetterellaceae</taxon>
        <taxon>Emticicia</taxon>
    </lineage>
</organism>
<keyword evidence="2" id="KW-1185">Reference proteome</keyword>
<reference evidence="1" key="1">
    <citation type="submission" date="2021-12" db="EMBL/GenBank/DDBJ databases">
        <authorList>
            <person name="Rodrigo-Torres L."/>
            <person name="Arahal R. D."/>
            <person name="Lucena T."/>
        </authorList>
    </citation>
    <scope>NUCLEOTIDE SEQUENCE</scope>
    <source>
        <strain evidence="1">CECT 8858</strain>
    </source>
</reference>
<sequence>MKNIIIDIEVLALFFWNYSQNDIQVLCENFEFKHFWETKRFTFSDNTNVQLWLGFANYFTDSVKLQIYQMANVRYRKEAKRRKKI</sequence>
<evidence type="ECO:0000313" key="1">
    <source>
        <dbReference type="EMBL" id="CAH0994216.1"/>
    </source>
</evidence>